<organism evidence="1">
    <name type="scientific">uncultured Caudovirales phage</name>
    <dbReference type="NCBI Taxonomy" id="2100421"/>
    <lineage>
        <taxon>Viruses</taxon>
        <taxon>Duplodnaviria</taxon>
        <taxon>Heunggongvirae</taxon>
        <taxon>Uroviricota</taxon>
        <taxon>Caudoviricetes</taxon>
        <taxon>Peduoviridae</taxon>
        <taxon>Maltschvirus</taxon>
        <taxon>Maltschvirus maltsch</taxon>
    </lineage>
</organism>
<proteinExistence type="predicted"/>
<gene>
    <name evidence="1" type="ORF">UFOVP1254_33</name>
</gene>
<dbReference type="EMBL" id="LR797210">
    <property type="protein sequence ID" value="CAB4194383.1"/>
    <property type="molecule type" value="Genomic_DNA"/>
</dbReference>
<protein>
    <submittedName>
        <fullName evidence="1">Uncharacterized protein</fullName>
    </submittedName>
</protein>
<evidence type="ECO:0000313" key="1">
    <source>
        <dbReference type="EMBL" id="CAB4194383.1"/>
    </source>
</evidence>
<sequence>MTATSASFLAFFEKADLYFCPTDSPTVIARFGDEGSDYKSGIMFAERDKHLGEALRLARQRKLLA</sequence>
<reference evidence="1" key="1">
    <citation type="submission" date="2020-05" db="EMBL/GenBank/DDBJ databases">
        <authorList>
            <person name="Chiriac C."/>
            <person name="Salcher M."/>
            <person name="Ghai R."/>
            <person name="Kavagutti S V."/>
        </authorList>
    </citation>
    <scope>NUCLEOTIDE SEQUENCE</scope>
</reference>
<name>A0A6J5RB57_9CAUD</name>
<accession>A0A6J5RB57</accession>